<protein>
    <submittedName>
        <fullName evidence="1">Uncharacterized protein</fullName>
    </submittedName>
</protein>
<keyword evidence="2" id="KW-1185">Reference proteome</keyword>
<dbReference type="Proteomes" id="UP001177021">
    <property type="component" value="Unassembled WGS sequence"/>
</dbReference>
<name>A0ACB0KIS6_TRIPR</name>
<organism evidence="1 2">
    <name type="scientific">Trifolium pratense</name>
    <name type="common">Red clover</name>
    <dbReference type="NCBI Taxonomy" id="57577"/>
    <lineage>
        <taxon>Eukaryota</taxon>
        <taxon>Viridiplantae</taxon>
        <taxon>Streptophyta</taxon>
        <taxon>Embryophyta</taxon>
        <taxon>Tracheophyta</taxon>
        <taxon>Spermatophyta</taxon>
        <taxon>Magnoliopsida</taxon>
        <taxon>eudicotyledons</taxon>
        <taxon>Gunneridae</taxon>
        <taxon>Pentapetalae</taxon>
        <taxon>rosids</taxon>
        <taxon>fabids</taxon>
        <taxon>Fabales</taxon>
        <taxon>Fabaceae</taxon>
        <taxon>Papilionoideae</taxon>
        <taxon>50 kb inversion clade</taxon>
        <taxon>NPAAA clade</taxon>
        <taxon>Hologalegina</taxon>
        <taxon>IRL clade</taxon>
        <taxon>Trifolieae</taxon>
        <taxon>Trifolium</taxon>
    </lineage>
</organism>
<dbReference type="EMBL" id="CASHSV030000311">
    <property type="protein sequence ID" value="CAJ2657169.1"/>
    <property type="molecule type" value="Genomic_DNA"/>
</dbReference>
<evidence type="ECO:0000313" key="1">
    <source>
        <dbReference type="EMBL" id="CAJ2657169.1"/>
    </source>
</evidence>
<comment type="caution">
    <text evidence="1">The sequence shown here is derived from an EMBL/GenBank/DDBJ whole genome shotgun (WGS) entry which is preliminary data.</text>
</comment>
<accession>A0ACB0KIS6</accession>
<gene>
    <name evidence="1" type="ORF">MILVUS5_LOCUS23792</name>
</gene>
<reference evidence="1" key="1">
    <citation type="submission" date="2023-10" db="EMBL/GenBank/DDBJ databases">
        <authorList>
            <person name="Rodriguez Cubillos JULIANA M."/>
            <person name="De Vega J."/>
        </authorList>
    </citation>
    <scope>NUCLEOTIDE SEQUENCE</scope>
</reference>
<sequence>MVLVGKLSTELGIKTSADKFFKLFASEIHELQNICGSVHETNLHEGDEWHHSDSVKHWTHILDGKVQTCHESFEEIDEKNKKIVHKIFGPDIDKSYKIFKLIIEVFDKGDGGATVKWTVEYEKINEDIDPPYGWLEYVGKCTRDIDAHFLKQAASV</sequence>
<evidence type="ECO:0000313" key="2">
    <source>
        <dbReference type="Proteomes" id="UP001177021"/>
    </source>
</evidence>
<proteinExistence type="predicted"/>